<dbReference type="RefSeq" id="WP_184511984.1">
    <property type="nucleotide sequence ID" value="NZ_CP050292.1"/>
</dbReference>
<dbReference type="AlphaFoldDB" id="A0A7G6U2B0"/>
<proteinExistence type="predicted"/>
<dbReference type="Proteomes" id="UP000515291">
    <property type="component" value="Chromosome"/>
</dbReference>
<sequence length="46" mass="5075">MNTAQHAFDLAEILETAEETTLGPTDSELVATALRHYAEWLDSNTP</sequence>
<protein>
    <submittedName>
        <fullName evidence="1">Uncharacterized protein</fullName>
    </submittedName>
</protein>
<dbReference type="KEGG" id="trb:HB776_19470"/>
<evidence type="ECO:0000313" key="2">
    <source>
        <dbReference type="Proteomes" id="UP000515291"/>
    </source>
</evidence>
<dbReference type="EMBL" id="CP050292">
    <property type="protein sequence ID" value="QND73142.1"/>
    <property type="molecule type" value="Genomic_DNA"/>
</dbReference>
<accession>A0A7G6U2B0</accession>
<name>A0A7G6U2B0_9BRAD</name>
<organism evidence="1 2">
    <name type="scientific">Tardiphaga robiniae</name>
    <dbReference type="NCBI Taxonomy" id="943830"/>
    <lineage>
        <taxon>Bacteria</taxon>
        <taxon>Pseudomonadati</taxon>
        <taxon>Pseudomonadota</taxon>
        <taxon>Alphaproteobacteria</taxon>
        <taxon>Hyphomicrobiales</taxon>
        <taxon>Nitrobacteraceae</taxon>
        <taxon>Tardiphaga</taxon>
    </lineage>
</organism>
<gene>
    <name evidence="1" type="ORF">HB776_19470</name>
</gene>
<evidence type="ECO:0000313" key="1">
    <source>
        <dbReference type="EMBL" id="QND73142.1"/>
    </source>
</evidence>
<reference evidence="2" key="1">
    <citation type="journal article" date="2020" name="Mol. Plant Microbe">
        <title>Rhizobial microsymbionts of the narrowly endemic Oxytropis species growing in Kamchatka are characterized by significant genetic diversity and possess a set of genes that are associated with T3SS and T6SS secretion systems and can affect the development of symbiosis.</title>
        <authorList>
            <person name="Safronova V."/>
            <person name="Guro P."/>
            <person name="Sazanova A."/>
            <person name="Kuznetsova I."/>
            <person name="Belimov A."/>
            <person name="Yakubov V."/>
            <person name="Chirak E."/>
            <person name="Afonin A."/>
            <person name="Gogolev Y."/>
            <person name="Andronov E."/>
            <person name="Tikhonovich I."/>
        </authorList>
    </citation>
    <scope>NUCLEOTIDE SEQUENCE [LARGE SCALE GENOMIC DNA]</scope>
    <source>
        <strain evidence="2">581</strain>
    </source>
</reference>